<keyword evidence="4" id="KW-1185">Reference proteome</keyword>
<sequence>MSCHPLPSQAFPKKAQRAKKKPYANASASHKVSLFSRPFGVTCSLFLLLHGLPPNRRQDYITQYN</sequence>
<reference evidence="3 4" key="2">
    <citation type="submission" date="2009-02" db="EMBL/GenBank/DDBJ databases">
        <authorList>
            <person name="Fulton L."/>
            <person name="Clifton S."/>
            <person name="Fulton B."/>
            <person name="Xu J."/>
            <person name="Minx P."/>
            <person name="Pepin K.H."/>
            <person name="Johnson M."/>
            <person name="Bhonagiri V."/>
            <person name="Nash W.E."/>
            <person name="Mardis E.R."/>
            <person name="Wilson R.K."/>
        </authorList>
    </citation>
    <scope>NUCLEOTIDE SEQUENCE [LARGE SCALE GENOMIC DNA]</scope>
    <source>
        <strain evidence="3 4">DSM 15053</strain>
    </source>
</reference>
<evidence type="ECO:0000256" key="1">
    <source>
        <dbReference type="SAM" id="MobiDB-lite"/>
    </source>
</evidence>
<dbReference type="AlphaFoldDB" id="C0C171"/>
<accession>C0C171</accession>
<proteinExistence type="predicted"/>
<dbReference type="Proteomes" id="UP000004893">
    <property type="component" value="Unassembled WGS sequence"/>
</dbReference>
<gene>
    <name evidence="3" type="ORF">CLOHYLEM_05890</name>
    <name evidence="2" type="ORF">CLOHYLEM_07786</name>
</gene>
<evidence type="ECO:0000313" key="4">
    <source>
        <dbReference type="Proteomes" id="UP000004893"/>
    </source>
</evidence>
<name>C0C171_9FIRM</name>
<reference evidence="3 4" key="1">
    <citation type="submission" date="2009-02" db="EMBL/GenBank/DDBJ databases">
        <title>Draft genome sequence of Clostridium hylemonae (DSM 15053).</title>
        <authorList>
            <person name="Sudarsanam P."/>
            <person name="Ley R."/>
            <person name="Guruge J."/>
            <person name="Turnbaugh P.J."/>
            <person name="Mahowald M."/>
            <person name="Liep D."/>
            <person name="Gordon J."/>
        </authorList>
    </citation>
    <scope>NUCLEOTIDE SEQUENCE [LARGE SCALE GENOMIC DNA]</scope>
    <source>
        <strain evidence="3 4">DSM 15053</strain>
    </source>
</reference>
<protein>
    <submittedName>
        <fullName evidence="3">Uncharacterized protein</fullName>
    </submittedName>
</protein>
<organism evidence="3 4">
    <name type="scientific">[Clostridium] hylemonae DSM 15053</name>
    <dbReference type="NCBI Taxonomy" id="553973"/>
    <lineage>
        <taxon>Bacteria</taxon>
        <taxon>Bacillati</taxon>
        <taxon>Bacillota</taxon>
        <taxon>Clostridia</taxon>
        <taxon>Lachnospirales</taxon>
        <taxon>Lachnospiraceae</taxon>
    </lineage>
</organism>
<evidence type="ECO:0000313" key="2">
    <source>
        <dbReference type="EMBL" id="EEG72152.1"/>
    </source>
</evidence>
<feature type="region of interest" description="Disordered" evidence="1">
    <location>
        <begin position="1"/>
        <end position="29"/>
    </location>
</feature>
<dbReference type="EMBL" id="ABYI02000050">
    <property type="protein sequence ID" value="EEG72152.1"/>
    <property type="molecule type" value="Genomic_DNA"/>
</dbReference>
<dbReference type="EMBL" id="ABYI02000022">
    <property type="protein sequence ID" value="EEG73885.1"/>
    <property type="molecule type" value="Genomic_DNA"/>
</dbReference>
<dbReference type="HOGENOM" id="CLU_2842038_0_0_9"/>
<comment type="caution">
    <text evidence="3">The sequence shown here is derived from an EMBL/GenBank/DDBJ whole genome shotgun (WGS) entry which is preliminary data.</text>
</comment>
<evidence type="ECO:0000313" key="3">
    <source>
        <dbReference type="EMBL" id="EEG73885.1"/>
    </source>
</evidence>